<dbReference type="RefSeq" id="WP_214348514.1">
    <property type="nucleotide sequence ID" value="NZ_JAHBOH010000001.1"/>
</dbReference>
<protein>
    <submittedName>
        <fullName evidence="1">DUF2867 domain-containing protein</fullName>
    </submittedName>
</protein>
<sequence>MSGTTATWSVALSEFTPDYAESTFTALPAGATTDPEAWARTVFGLASMPVWVRAALGLRQLLVPLLGIPRAPRDTFAVDAVVGNEALIRADDAHLDFRCGIAVDEAAGLVRVTTSVRLHNRRGRLYFAPVRLVHPTVVDSMLRRAARRLAPAH</sequence>
<comment type="caution">
    <text evidence="1">The sequence shown here is derived from an EMBL/GenBank/DDBJ whole genome shotgun (WGS) entry which is preliminary data.</text>
</comment>
<dbReference type="Proteomes" id="UP000722125">
    <property type="component" value="Unassembled WGS sequence"/>
</dbReference>
<accession>A0ABS5TY31</accession>
<organism evidence="1 2">
    <name type="scientific">Cellulomonas fulva</name>
    <dbReference type="NCBI Taxonomy" id="2835530"/>
    <lineage>
        <taxon>Bacteria</taxon>
        <taxon>Bacillati</taxon>
        <taxon>Actinomycetota</taxon>
        <taxon>Actinomycetes</taxon>
        <taxon>Micrococcales</taxon>
        <taxon>Cellulomonadaceae</taxon>
        <taxon>Cellulomonas</taxon>
    </lineage>
</organism>
<evidence type="ECO:0000313" key="2">
    <source>
        <dbReference type="Proteomes" id="UP000722125"/>
    </source>
</evidence>
<dbReference type="Pfam" id="PF11066">
    <property type="entry name" value="DUF2867"/>
    <property type="match status" value="1"/>
</dbReference>
<name>A0ABS5TY31_9CELL</name>
<proteinExistence type="predicted"/>
<dbReference type="EMBL" id="JAHBOH010000001">
    <property type="protein sequence ID" value="MBT0994027.1"/>
    <property type="molecule type" value="Genomic_DNA"/>
</dbReference>
<evidence type="ECO:0000313" key="1">
    <source>
        <dbReference type="EMBL" id="MBT0994027.1"/>
    </source>
</evidence>
<reference evidence="1 2" key="1">
    <citation type="submission" date="2021-05" db="EMBL/GenBank/DDBJ databases">
        <title>Description of Cellulomonas sp. DKR-3 sp. nov.</title>
        <authorList>
            <person name="Dahal R.H."/>
            <person name="Chaudhary D.K."/>
        </authorList>
    </citation>
    <scope>NUCLEOTIDE SEQUENCE [LARGE SCALE GENOMIC DNA]</scope>
    <source>
        <strain evidence="1 2">DKR-3</strain>
    </source>
</reference>
<gene>
    <name evidence="1" type="ORF">KIN34_06970</name>
</gene>
<keyword evidence="2" id="KW-1185">Reference proteome</keyword>
<dbReference type="InterPro" id="IPR021295">
    <property type="entry name" value="DUF2867"/>
</dbReference>